<dbReference type="GeneID" id="6996704"/>
<organism evidence="3 4">
    <name type="scientific">Cryptosporidium muris (strain RN66)</name>
    <dbReference type="NCBI Taxonomy" id="441375"/>
    <lineage>
        <taxon>Eukaryota</taxon>
        <taxon>Sar</taxon>
        <taxon>Alveolata</taxon>
        <taxon>Apicomplexa</taxon>
        <taxon>Conoidasida</taxon>
        <taxon>Coccidia</taxon>
        <taxon>Eucoccidiorida</taxon>
        <taxon>Eimeriorina</taxon>
        <taxon>Cryptosporidiidae</taxon>
        <taxon>Cryptosporidium</taxon>
    </lineage>
</organism>
<dbReference type="OrthoDB" id="9446342at2759"/>
<dbReference type="InterPro" id="IPR036188">
    <property type="entry name" value="FAD/NAD-bd_sf"/>
</dbReference>
<protein>
    <recommendedName>
        <fullName evidence="2">Rab GDP dissociation inhibitor</fullName>
    </recommendedName>
</protein>
<dbReference type="GO" id="GO:0015031">
    <property type="term" value="P:protein transport"/>
    <property type="evidence" value="ECO:0007669"/>
    <property type="project" value="InterPro"/>
</dbReference>
<dbReference type="Gene3D" id="3.30.519.10">
    <property type="entry name" value="Guanine Nucleotide Dissociation Inhibitor, domain 2"/>
    <property type="match status" value="1"/>
</dbReference>
<dbReference type="PANTHER" id="PTHR11787:SF8">
    <property type="entry name" value="RAB GDP DISSOCIATION INHIBITOR"/>
    <property type="match status" value="1"/>
</dbReference>
<dbReference type="GO" id="GO:0016192">
    <property type="term" value="P:vesicle-mediated transport"/>
    <property type="evidence" value="ECO:0007669"/>
    <property type="project" value="TreeGrafter"/>
</dbReference>
<evidence type="ECO:0000313" key="4">
    <source>
        <dbReference type="Proteomes" id="UP000001460"/>
    </source>
</evidence>
<dbReference type="GO" id="GO:0005093">
    <property type="term" value="F:Rab GDP-dissociation inhibitor activity"/>
    <property type="evidence" value="ECO:0007669"/>
    <property type="project" value="InterPro"/>
</dbReference>
<dbReference type="STRING" id="441375.B6AGH6"/>
<comment type="similarity">
    <text evidence="1 2">Belongs to the Rab GDI family.</text>
</comment>
<dbReference type="PRINTS" id="PR00891">
    <property type="entry name" value="RABGDIREP"/>
</dbReference>
<dbReference type="EMBL" id="DS989732">
    <property type="protein sequence ID" value="EEA07317.1"/>
    <property type="molecule type" value="Genomic_DNA"/>
</dbReference>
<dbReference type="GO" id="GO:0007264">
    <property type="term" value="P:small GTPase-mediated signal transduction"/>
    <property type="evidence" value="ECO:0007669"/>
    <property type="project" value="InterPro"/>
</dbReference>
<dbReference type="PANTHER" id="PTHR11787">
    <property type="entry name" value="RAB GDP-DISSOCIATION INHIBITOR"/>
    <property type="match status" value="1"/>
</dbReference>
<accession>B6AGH6</accession>
<dbReference type="VEuPathDB" id="CryptoDB:CMU_001880"/>
<proteinExistence type="inferred from homology"/>
<dbReference type="GO" id="GO:0005737">
    <property type="term" value="C:cytoplasm"/>
    <property type="evidence" value="ECO:0007669"/>
    <property type="project" value="TreeGrafter"/>
</dbReference>
<dbReference type="eggNOG" id="KOG1439">
    <property type="taxonomic scope" value="Eukaryota"/>
</dbReference>
<dbReference type="Gene3D" id="1.10.405.10">
    <property type="entry name" value="Guanine Nucleotide Dissociation Inhibitor, domain 1"/>
    <property type="match status" value="1"/>
</dbReference>
<dbReference type="AlphaFoldDB" id="B6AGH6"/>
<evidence type="ECO:0000256" key="2">
    <source>
        <dbReference type="RuleBase" id="RU363124"/>
    </source>
</evidence>
<dbReference type="Proteomes" id="UP000001460">
    <property type="component" value="Unassembled WGS sequence"/>
</dbReference>
<dbReference type="InterPro" id="IPR018203">
    <property type="entry name" value="GDP_dissociation_inhibitor"/>
</dbReference>
<dbReference type="OMA" id="FETKAKM"/>
<gene>
    <name evidence="3" type="ORF">CMU_001880</name>
</gene>
<reference evidence="3" key="1">
    <citation type="submission" date="2008-06" db="EMBL/GenBank/DDBJ databases">
        <authorList>
            <person name="Lorenzi H."/>
            <person name="Inman J."/>
            <person name="Miller J."/>
            <person name="Schobel S."/>
            <person name="Amedeo P."/>
            <person name="Caler E.V."/>
            <person name="da Silva J."/>
        </authorList>
    </citation>
    <scope>NUCLEOTIDE SEQUENCE [LARGE SCALE GENOMIC DNA]</scope>
    <source>
        <strain evidence="3">RN66</strain>
    </source>
</reference>
<keyword evidence="4" id="KW-1185">Reference proteome</keyword>
<dbReference type="InterPro" id="IPR000806">
    <property type="entry name" value="RabGDI"/>
</dbReference>
<dbReference type="FunFam" id="1.10.405.10:FF:000011">
    <property type="entry name" value="Rab GDP dissociation inhibitor"/>
    <property type="match status" value="1"/>
</dbReference>
<dbReference type="Pfam" id="PF00996">
    <property type="entry name" value="GDI"/>
    <property type="match status" value="1"/>
</dbReference>
<sequence>MDEEYDVVICGTGLTECILSVLLSTSGKKVLHIDRNNYYGGESASLNLTTLYNKFRPGIKPPASYGANRDWNVDLIPKFVMASGDLVKILLKTHVTRYLEWQVIEGTYVYQFQRGGLLFGPKFIHKVPATEMEAIKSPLLGLMEKNSCRSFFSFILNWEDDDKSTHMGFDREGNTMSDIYNYFRLSNTTIDFIGHAIALYTTDDYIERPFGETLDKIRLYMMSISRYGQSPFIYPVYGLGGLPEGFSRLCAIHGGTFMLNTDVEKFIFDESGKVSGVSTQHGQAKCKMVICDPSYVLNFEKPKVQCVGKVIRCICILNAPIQDTNNASSCQIIIPQNELKRKYDIYVMMISSTHGVALKGKYIAIISTTIETDNPLLEINPALKLLGNTIEEQFVYISDIYEPLEMNQSKNEHFDNIFVSRSCDATSHFETLTEDVLYLWETITGSALDLTDIPPDDINEK</sequence>
<evidence type="ECO:0000256" key="1">
    <source>
        <dbReference type="ARBA" id="ARBA00005593"/>
    </source>
</evidence>
<dbReference type="Gene3D" id="3.50.50.60">
    <property type="entry name" value="FAD/NAD(P)-binding domain"/>
    <property type="match status" value="1"/>
</dbReference>
<evidence type="ECO:0000313" key="3">
    <source>
        <dbReference type="EMBL" id="EEA07317.1"/>
    </source>
</evidence>
<name>B6AGH6_CRYMR</name>
<dbReference type="PRINTS" id="PR00892">
    <property type="entry name" value="RABGDI"/>
</dbReference>
<dbReference type="SUPFAM" id="SSF51905">
    <property type="entry name" value="FAD/NAD(P)-binding domain"/>
    <property type="match status" value="2"/>
</dbReference>
<dbReference type="RefSeq" id="XP_002141666.1">
    <property type="nucleotide sequence ID" value="XM_002141630.1"/>
</dbReference>